<dbReference type="InterPro" id="IPR036640">
    <property type="entry name" value="ABC1_TM_sf"/>
</dbReference>
<evidence type="ECO:0000256" key="7">
    <source>
        <dbReference type="ARBA" id="ARBA00023136"/>
    </source>
</evidence>
<keyword evidence="3 8" id="KW-0812">Transmembrane</keyword>
<proteinExistence type="predicted"/>
<feature type="transmembrane region" description="Helical" evidence="8">
    <location>
        <begin position="295"/>
        <end position="315"/>
    </location>
</feature>
<feature type="transmembrane region" description="Helical" evidence="8">
    <location>
        <begin position="157"/>
        <end position="179"/>
    </location>
</feature>
<dbReference type="Gene3D" id="3.90.70.10">
    <property type="entry name" value="Cysteine proteinases"/>
    <property type="match status" value="1"/>
</dbReference>
<comment type="subcellular location">
    <subcellularLocation>
        <location evidence="1">Cell membrane</location>
        <topology evidence="1">Multi-pass membrane protein</topology>
    </subcellularLocation>
</comment>
<dbReference type="InterPro" id="IPR027417">
    <property type="entry name" value="P-loop_NTPase"/>
</dbReference>
<evidence type="ECO:0000313" key="12">
    <source>
        <dbReference type="EMBL" id="MCW5321387.1"/>
    </source>
</evidence>
<evidence type="ECO:0000259" key="9">
    <source>
        <dbReference type="PROSITE" id="PS50893"/>
    </source>
</evidence>
<keyword evidence="2" id="KW-1003">Cell membrane</keyword>
<dbReference type="Gene3D" id="3.40.50.300">
    <property type="entry name" value="P-loop containing nucleotide triphosphate hydrolases"/>
    <property type="match status" value="1"/>
</dbReference>
<dbReference type="InterPro" id="IPR005074">
    <property type="entry name" value="Peptidase_C39"/>
</dbReference>
<feature type="domain" description="ABC transporter" evidence="9">
    <location>
        <begin position="469"/>
        <end position="685"/>
    </location>
</feature>
<dbReference type="SMART" id="SM00382">
    <property type="entry name" value="AAA"/>
    <property type="match status" value="1"/>
</dbReference>
<keyword evidence="7 8" id="KW-0472">Membrane</keyword>
<feature type="transmembrane region" description="Helical" evidence="8">
    <location>
        <begin position="269"/>
        <end position="289"/>
    </location>
</feature>
<keyword evidence="5" id="KW-0067">ATP-binding</keyword>
<dbReference type="RefSeq" id="WP_265282097.1">
    <property type="nucleotide sequence ID" value="NZ_QZCW01000002.1"/>
</dbReference>
<comment type="caution">
    <text evidence="12">The sequence shown here is derived from an EMBL/GenBank/DDBJ whole genome shotgun (WGS) entry which is preliminary data.</text>
</comment>
<dbReference type="Pfam" id="PF00664">
    <property type="entry name" value="ABC_membrane"/>
    <property type="match status" value="1"/>
</dbReference>
<keyword evidence="4" id="KW-0547">Nucleotide-binding</keyword>
<feature type="domain" description="ABC transmembrane type-1" evidence="10">
    <location>
        <begin position="157"/>
        <end position="436"/>
    </location>
</feature>
<accession>A0ABT3KST3</accession>
<dbReference type="InterPro" id="IPR003439">
    <property type="entry name" value="ABC_transporter-like_ATP-bd"/>
</dbReference>
<evidence type="ECO:0000256" key="6">
    <source>
        <dbReference type="ARBA" id="ARBA00022989"/>
    </source>
</evidence>
<dbReference type="Pfam" id="PF00005">
    <property type="entry name" value="ABC_tran"/>
    <property type="match status" value="1"/>
</dbReference>
<evidence type="ECO:0000256" key="2">
    <source>
        <dbReference type="ARBA" id="ARBA00022475"/>
    </source>
</evidence>
<keyword evidence="13" id="KW-1185">Reference proteome</keyword>
<protein>
    <submittedName>
        <fullName evidence="12">Peptidase domain-containing ABC transporter</fullName>
    </submittedName>
</protein>
<keyword evidence="6 8" id="KW-1133">Transmembrane helix</keyword>
<dbReference type="InterPro" id="IPR011527">
    <property type="entry name" value="ABC1_TM_dom"/>
</dbReference>
<dbReference type="Gene3D" id="1.20.1560.10">
    <property type="entry name" value="ABC transporter type 1, transmembrane domain"/>
    <property type="match status" value="1"/>
</dbReference>
<evidence type="ECO:0000313" key="13">
    <source>
        <dbReference type="Proteomes" id="UP001208935"/>
    </source>
</evidence>
<reference evidence="13" key="1">
    <citation type="submission" date="2023-07" db="EMBL/GenBank/DDBJ databases">
        <title>Verminephrobacter genomes.</title>
        <authorList>
            <person name="Lund M.B."/>
        </authorList>
    </citation>
    <scope>NUCLEOTIDE SEQUENCE [LARGE SCALE GENOMIC DNA]</scope>
    <source>
        <strain evidence="13">AtM5-05</strain>
    </source>
</reference>
<name>A0ABT3KST3_9BURK</name>
<sequence>MILQAEAAECGIACLAMILNFFGHGTDLAGVRNRLAVSLKGMNLAQLRDAAQTYSLSARPLRLELHELKDLKTPCILHWDMNHFVVLKKSFGQKFIIHDPAKGIMTLSIKEISEHFTGVALELSPVADFEIRKEPKKIRLAQIFGQISGLPGKVAQIFFISLGIELCGLLSPLYVQWVVDHALLSGDKDLVTLLALGFSVVVLAQVFIAALRSWVVLNFSTDIIIQWSGNVFSHLLRLPQAWFEKRHLGDIVSRFDSIDTIQRTLTTNFIEAIIDGLMVVVTLTMMLFYSAWMTLVALFAVAFYAALRWLVYAPLRRSTEEQIVLSAKQQTTFLESARGIQAIKIFGGEGQRQTLWNNRVVDSANRLLRTQRFMIGYKLANGSLLGIELILSVWIGSRLVLANVFSIGMLFAYMSFKAVFASRISSLIDKIVDFKMLSIQGERLADIVLTEREVSAASRNARTPDDLTIEIRNLHYRYSKVDPFILRDLTVRIPQGASVAITGPSGCGKTTLAKLILGLLLPEEGCILLGGQDLQKMGIQNYRPFVNAVMQDDQLFSGSIAENIAFFAENVDEERVQDVARMACLHDDITRMNMGYGTLIGDMGTALSGGQKQRLLLARALYRKPLILILDEATSHLDIDLEKAINSAIKNLSITRIVIAHRAETIHSCDFNVHLPSCNKTDFSG</sequence>
<dbReference type="SUPFAM" id="SSF52540">
    <property type="entry name" value="P-loop containing nucleoside triphosphate hydrolases"/>
    <property type="match status" value="1"/>
</dbReference>
<dbReference type="PANTHER" id="PTHR24221">
    <property type="entry name" value="ATP-BINDING CASSETTE SUB-FAMILY B"/>
    <property type="match status" value="1"/>
</dbReference>
<feature type="domain" description="Peptidase C39" evidence="11">
    <location>
        <begin position="4"/>
        <end position="123"/>
    </location>
</feature>
<feature type="transmembrane region" description="Helical" evidence="8">
    <location>
        <begin position="401"/>
        <end position="420"/>
    </location>
</feature>
<evidence type="ECO:0000259" key="10">
    <source>
        <dbReference type="PROSITE" id="PS50929"/>
    </source>
</evidence>
<evidence type="ECO:0000256" key="5">
    <source>
        <dbReference type="ARBA" id="ARBA00022840"/>
    </source>
</evidence>
<organism evidence="12 13">
    <name type="scientific">Verminephrobacter aporrectodeae subsp. tuberculatae</name>
    <dbReference type="NCBI Taxonomy" id="1110392"/>
    <lineage>
        <taxon>Bacteria</taxon>
        <taxon>Pseudomonadati</taxon>
        <taxon>Pseudomonadota</taxon>
        <taxon>Betaproteobacteria</taxon>
        <taxon>Burkholderiales</taxon>
        <taxon>Comamonadaceae</taxon>
        <taxon>Verminephrobacter</taxon>
    </lineage>
</organism>
<dbReference type="Proteomes" id="UP001208935">
    <property type="component" value="Unassembled WGS sequence"/>
</dbReference>
<dbReference type="PROSITE" id="PS00211">
    <property type="entry name" value="ABC_TRANSPORTER_1"/>
    <property type="match status" value="1"/>
</dbReference>
<evidence type="ECO:0000256" key="3">
    <source>
        <dbReference type="ARBA" id="ARBA00022692"/>
    </source>
</evidence>
<dbReference type="Pfam" id="PF03412">
    <property type="entry name" value="Peptidase_C39"/>
    <property type="match status" value="1"/>
</dbReference>
<feature type="transmembrane region" description="Helical" evidence="8">
    <location>
        <begin position="375"/>
        <end position="395"/>
    </location>
</feature>
<dbReference type="PROSITE" id="PS50929">
    <property type="entry name" value="ABC_TM1F"/>
    <property type="match status" value="1"/>
</dbReference>
<dbReference type="PROSITE" id="PS50893">
    <property type="entry name" value="ABC_TRANSPORTER_2"/>
    <property type="match status" value="1"/>
</dbReference>
<evidence type="ECO:0000259" key="11">
    <source>
        <dbReference type="PROSITE" id="PS50990"/>
    </source>
</evidence>
<dbReference type="EMBL" id="QZCW01000002">
    <property type="protein sequence ID" value="MCW5321387.1"/>
    <property type="molecule type" value="Genomic_DNA"/>
</dbReference>
<dbReference type="InterPro" id="IPR039421">
    <property type="entry name" value="Type_1_exporter"/>
</dbReference>
<evidence type="ECO:0000256" key="4">
    <source>
        <dbReference type="ARBA" id="ARBA00022741"/>
    </source>
</evidence>
<gene>
    <name evidence="12" type="ORF">D5039_09590</name>
</gene>
<dbReference type="InterPro" id="IPR003593">
    <property type="entry name" value="AAA+_ATPase"/>
</dbReference>
<evidence type="ECO:0000256" key="8">
    <source>
        <dbReference type="SAM" id="Phobius"/>
    </source>
</evidence>
<dbReference type="PANTHER" id="PTHR24221:SF606">
    <property type="entry name" value="COLICIN V SECRETION-PROCESSING ATP-BINDING PROTEIN"/>
    <property type="match status" value="1"/>
</dbReference>
<evidence type="ECO:0000256" key="1">
    <source>
        <dbReference type="ARBA" id="ARBA00004651"/>
    </source>
</evidence>
<feature type="transmembrane region" description="Helical" evidence="8">
    <location>
        <begin position="191"/>
        <end position="211"/>
    </location>
</feature>
<dbReference type="SUPFAM" id="SSF90123">
    <property type="entry name" value="ABC transporter transmembrane region"/>
    <property type="match status" value="1"/>
</dbReference>
<dbReference type="CDD" id="cd18567">
    <property type="entry name" value="ABC_6TM_CvaB_RaxB_like"/>
    <property type="match status" value="1"/>
</dbReference>
<dbReference type="PROSITE" id="PS50990">
    <property type="entry name" value="PEPTIDASE_C39"/>
    <property type="match status" value="1"/>
</dbReference>
<dbReference type="InterPro" id="IPR017871">
    <property type="entry name" value="ABC_transporter-like_CS"/>
</dbReference>